<evidence type="ECO:0000313" key="2">
    <source>
        <dbReference type="Proteomes" id="UP000001600"/>
    </source>
</evidence>
<dbReference type="HOGENOM" id="CLU_3246199_0_0_5"/>
<evidence type="ECO:0000313" key="1">
    <source>
        <dbReference type="EMBL" id="ACM29198.1"/>
    </source>
</evidence>
<gene>
    <name evidence="1" type="ordered locus">Arad_7762</name>
</gene>
<dbReference type="Proteomes" id="UP000001600">
    <property type="component" value="Chromosome 2"/>
</dbReference>
<reference evidence="1 2" key="1">
    <citation type="journal article" date="2009" name="J. Bacteriol.">
        <title>Genome sequences of three Agrobacterium biovars help elucidate the evolution of multichromosome genomes in bacteria.</title>
        <authorList>
            <person name="Slater S.C."/>
            <person name="Goldman B.S."/>
            <person name="Goodner B."/>
            <person name="Setubal J.C."/>
            <person name="Farrand S.K."/>
            <person name="Nester E.W."/>
            <person name="Burr T.J."/>
            <person name="Banta L."/>
            <person name="Dickerman A.W."/>
            <person name="Paulsen I."/>
            <person name="Otten L."/>
            <person name="Suen G."/>
            <person name="Welch R."/>
            <person name="Almeida N.F."/>
            <person name="Arnold F."/>
            <person name="Burton O.T."/>
            <person name="Du Z."/>
            <person name="Ewing A."/>
            <person name="Godsy E."/>
            <person name="Heisel S."/>
            <person name="Houmiel K.L."/>
            <person name="Jhaveri J."/>
            <person name="Lu J."/>
            <person name="Miller N.M."/>
            <person name="Norton S."/>
            <person name="Chen Q."/>
            <person name="Phoolcharoen W."/>
            <person name="Ohlin V."/>
            <person name="Ondrusek D."/>
            <person name="Pride N."/>
            <person name="Stricklin S.L."/>
            <person name="Sun J."/>
            <person name="Wheeler C."/>
            <person name="Wilson L."/>
            <person name="Zhu H."/>
            <person name="Wood D.W."/>
        </authorList>
    </citation>
    <scope>NUCLEOTIDE SEQUENCE [LARGE SCALE GENOMIC DNA]</scope>
    <source>
        <strain evidence="2">K84 / ATCC BAA-868</strain>
    </source>
</reference>
<dbReference type="AlphaFoldDB" id="B9JNR7"/>
<dbReference type="EMBL" id="CP000629">
    <property type="protein sequence ID" value="ACM29198.1"/>
    <property type="molecule type" value="Genomic_DNA"/>
</dbReference>
<proteinExistence type="predicted"/>
<sequence>MKIIRRDIASVAADAAISGSTNICGRGSDACYRKMVLYIRHK</sequence>
<accession>B9JNR7</accession>
<dbReference type="STRING" id="311403.Arad_7762"/>
<organism evidence="1 2">
    <name type="scientific">Rhizobium rhizogenes (strain K84 / ATCC BAA-868)</name>
    <name type="common">Agrobacterium radiobacter</name>
    <dbReference type="NCBI Taxonomy" id="311403"/>
    <lineage>
        <taxon>Bacteria</taxon>
        <taxon>Pseudomonadati</taxon>
        <taxon>Pseudomonadota</taxon>
        <taxon>Alphaproteobacteria</taxon>
        <taxon>Hyphomicrobiales</taxon>
        <taxon>Rhizobiaceae</taxon>
        <taxon>Rhizobium/Agrobacterium group</taxon>
        <taxon>Rhizobium</taxon>
    </lineage>
</organism>
<name>B9JNR7_RHIR8</name>
<protein>
    <submittedName>
        <fullName evidence="1">Uncharacterized protein</fullName>
    </submittedName>
</protein>
<dbReference type="KEGG" id="ara:Arad_7762"/>